<dbReference type="InterPro" id="IPR020103">
    <property type="entry name" value="PsdUridine_synth_cat_dom_sf"/>
</dbReference>
<reference evidence="4" key="1">
    <citation type="submission" date="2021-01" db="EMBL/GenBank/DDBJ databases">
        <authorList>
            <person name="Eckstrom K.M.E."/>
        </authorList>
    </citation>
    <scope>NUCLEOTIDE SEQUENCE</scope>
    <source>
        <strain evidence="4">UVCC 0001</strain>
    </source>
</reference>
<sequence>MLASENTTLAWLRKRGPPIPESLRHRLFRERVIRVYHPAEERVARVRPDAPLPPGARVLVPKAQVAARAPDAPLPPHLRGGLRRLLLLAHPAFIALNKPPGLAVQGDDDWSLAKLIRRPEAWEGAGGPVPFDPEELRLVHRLDQPTSGVLLVARGPDNAAWLGQGMAAAARGIAGVASGDLVSIRKRYWAAAEWDPSGSPGQHSAISERVAQALLTRASPRFQRLAQDVVRGDERKKGVTLLRTLQPAAAPGAPALLEAELVTGRRHQLRQLLAWGLCAPILGDRVYGPRTPANRGPLFLHCHWTQVSLPGVGGAVVTISAPPPRYWTTLARRQGWQAILQGTEPHALES</sequence>
<dbReference type="CDD" id="cd02869">
    <property type="entry name" value="PseudoU_synth_RluA_like"/>
    <property type="match status" value="1"/>
</dbReference>
<dbReference type="InterPro" id="IPR006145">
    <property type="entry name" value="PsdUridine_synth_RsuA/RluA"/>
</dbReference>
<comment type="similarity">
    <text evidence="2">Belongs to the pseudouridine synthase RluA family.</text>
</comment>
<dbReference type="InterPro" id="IPR006224">
    <property type="entry name" value="PsdUridine_synth_RluA-like_CS"/>
</dbReference>
<dbReference type="PANTHER" id="PTHR21600">
    <property type="entry name" value="MITOCHONDRIAL RNA PSEUDOURIDINE SYNTHASE"/>
    <property type="match status" value="1"/>
</dbReference>
<organism evidence="4 5">
    <name type="scientific">Prototheca wickerhamii</name>
    <dbReference type="NCBI Taxonomy" id="3111"/>
    <lineage>
        <taxon>Eukaryota</taxon>
        <taxon>Viridiplantae</taxon>
        <taxon>Chlorophyta</taxon>
        <taxon>core chlorophytes</taxon>
        <taxon>Trebouxiophyceae</taxon>
        <taxon>Chlorellales</taxon>
        <taxon>Chlorellaceae</taxon>
        <taxon>Prototheca</taxon>
    </lineage>
</organism>
<dbReference type="AlphaFoldDB" id="A0AAD9IGA9"/>
<proteinExistence type="inferred from homology"/>
<dbReference type="Pfam" id="PF00849">
    <property type="entry name" value="PseudoU_synth_2"/>
    <property type="match status" value="1"/>
</dbReference>
<dbReference type="GO" id="GO:0009982">
    <property type="term" value="F:pseudouridine synthase activity"/>
    <property type="evidence" value="ECO:0007669"/>
    <property type="project" value="InterPro"/>
</dbReference>
<dbReference type="PROSITE" id="PS01129">
    <property type="entry name" value="PSI_RLU"/>
    <property type="match status" value="1"/>
</dbReference>
<dbReference type="EMBL" id="JASFZW010000006">
    <property type="protein sequence ID" value="KAK2077708.1"/>
    <property type="molecule type" value="Genomic_DNA"/>
</dbReference>
<dbReference type="GO" id="GO:0000455">
    <property type="term" value="P:enzyme-directed rRNA pseudouridine synthesis"/>
    <property type="evidence" value="ECO:0007669"/>
    <property type="project" value="TreeGrafter"/>
</dbReference>
<dbReference type="InterPro" id="IPR050188">
    <property type="entry name" value="RluA_PseudoU_synthase"/>
</dbReference>
<evidence type="ECO:0000313" key="4">
    <source>
        <dbReference type="EMBL" id="KAK2077708.1"/>
    </source>
</evidence>
<protein>
    <recommendedName>
        <fullName evidence="3">Pseudouridine synthase RsuA/RluA-like domain-containing protein</fullName>
    </recommendedName>
</protein>
<comment type="caution">
    <text evidence="4">The sequence shown here is derived from an EMBL/GenBank/DDBJ whole genome shotgun (WGS) entry which is preliminary data.</text>
</comment>
<dbReference type="Gene3D" id="3.30.2350.10">
    <property type="entry name" value="Pseudouridine synthase"/>
    <property type="match status" value="1"/>
</dbReference>
<name>A0AAD9IGA9_PROWI</name>
<comment type="catalytic activity">
    <reaction evidence="1">
        <text>a uridine in RNA = a pseudouridine in RNA</text>
        <dbReference type="Rhea" id="RHEA:48348"/>
        <dbReference type="Rhea" id="RHEA-COMP:12068"/>
        <dbReference type="Rhea" id="RHEA-COMP:12069"/>
        <dbReference type="ChEBI" id="CHEBI:65314"/>
        <dbReference type="ChEBI" id="CHEBI:65315"/>
    </reaction>
</comment>
<evidence type="ECO:0000256" key="2">
    <source>
        <dbReference type="ARBA" id="ARBA00010876"/>
    </source>
</evidence>
<dbReference type="Proteomes" id="UP001255856">
    <property type="component" value="Unassembled WGS sequence"/>
</dbReference>
<dbReference type="PANTHER" id="PTHR21600:SF87">
    <property type="entry name" value="RNA PSEUDOURIDYLATE SYNTHASE DOMAIN-CONTAINING PROTEIN 1"/>
    <property type="match status" value="1"/>
</dbReference>
<evidence type="ECO:0000256" key="1">
    <source>
        <dbReference type="ARBA" id="ARBA00000073"/>
    </source>
</evidence>
<accession>A0AAD9IGA9</accession>
<gene>
    <name evidence="4" type="ORF">QBZ16_004554</name>
</gene>
<dbReference type="GO" id="GO:0003723">
    <property type="term" value="F:RNA binding"/>
    <property type="evidence" value="ECO:0007669"/>
    <property type="project" value="InterPro"/>
</dbReference>
<dbReference type="SUPFAM" id="SSF55120">
    <property type="entry name" value="Pseudouridine synthase"/>
    <property type="match status" value="1"/>
</dbReference>
<feature type="domain" description="Pseudouridine synthase RsuA/RluA-like" evidence="3">
    <location>
        <begin position="93"/>
        <end position="274"/>
    </location>
</feature>
<keyword evidence="5" id="KW-1185">Reference proteome</keyword>
<evidence type="ECO:0000259" key="3">
    <source>
        <dbReference type="Pfam" id="PF00849"/>
    </source>
</evidence>
<evidence type="ECO:0000313" key="5">
    <source>
        <dbReference type="Proteomes" id="UP001255856"/>
    </source>
</evidence>